<dbReference type="AlphaFoldDB" id="A0AAD6RY02"/>
<evidence type="ECO:0000256" key="6">
    <source>
        <dbReference type="SAM" id="MobiDB-lite"/>
    </source>
</evidence>
<dbReference type="GO" id="GO:0006351">
    <property type="term" value="P:DNA-templated transcription"/>
    <property type="evidence" value="ECO:0007669"/>
    <property type="project" value="InterPro"/>
</dbReference>
<evidence type="ECO:0000256" key="1">
    <source>
        <dbReference type="ARBA" id="ARBA00012418"/>
    </source>
</evidence>
<feature type="domain" description="RNA polymerase Rpb1" evidence="7">
    <location>
        <begin position="2"/>
        <end position="44"/>
    </location>
</feature>
<keyword evidence="3" id="KW-0808">Transferase</keyword>
<reference evidence="8" key="1">
    <citation type="submission" date="2023-03" db="EMBL/GenBank/DDBJ databases">
        <title>Massive genome expansion in bonnet fungi (Mycena s.s.) driven by repeated elements and novel gene families across ecological guilds.</title>
        <authorList>
            <consortium name="Lawrence Berkeley National Laboratory"/>
            <person name="Harder C.B."/>
            <person name="Miyauchi S."/>
            <person name="Viragh M."/>
            <person name="Kuo A."/>
            <person name="Thoen E."/>
            <person name="Andreopoulos B."/>
            <person name="Lu D."/>
            <person name="Skrede I."/>
            <person name="Drula E."/>
            <person name="Henrissat B."/>
            <person name="Morin E."/>
            <person name="Kohler A."/>
            <person name="Barry K."/>
            <person name="LaButti K."/>
            <person name="Morin E."/>
            <person name="Salamov A."/>
            <person name="Lipzen A."/>
            <person name="Mereny Z."/>
            <person name="Hegedus B."/>
            <person name="Baldrian P."/>
            <person name="Stursova M."/>
            <person name="Weitz H."/>
            <person name="Taylor A."/>
            <person name="Grigoriev I.V."/>
            <person name="Nagy L.G."/>
            <person name="Martin F."/>
            <person name="Kauserud H."/>
        </authorList>
    </citation>
    <scope>NUCLEOTIDE SEQUENCE</scope>
    <source>
        <strain evidence="8">CBHHK200</strain>
    </source>
</reference>
<sequence length="145" mass="15747">MTDSDLNLLGLSDEYGHPESMILTVMPVSPPPVRPSITVDGGVNAQRGRFDRQARIQMPLHTDRVRKESILCMQSSSSTSSRAPLRPRTHRPSAASASMLALAASPTSPYANTNTYNAHTEPSEPSYGIRQFLVLNIPVSEVSSI</sequence>
<dbReference type="EMBL" id="JARJCM010000396">
    <property type="protein sequence ID" value="KAJ7017566.1"/>
    <property type="molecule type" value="Genomic_DNA"/>
</dbReference>
<evidence type="ECO:0000313" key="9">
    <source>
        <dbReference type="Proteomes" id="UP001218188"/>
    </source>
</evidence>
<gene>
    <name evidence="8" type="ORF">C8F04DRAFT_1279202</name>
</gene>
<evidence type="ECO:0000259" key="7">
    <source>
        <dbReference type="Pfam" id="PF04997"/>
    </source>
</evidence>
<dbReference type="GO" id="GO:0003677">
    <property type="term" value="F:DNA binding"/>
    <property type="evidence" value="ECO:0007669"/>
    <property type="project" value="InterPro"/>
</dbReference>
<dbReference type="GO" id="GO:0003899">
    <property type="term" value="F:DNA-directed RNA polymerase activity"/>
    <property type="evidence" value="ECO:0007669"/>
    <property type="project" value="UniProtKB-EC"/>
</dbReference>
<keyword evidence="2" id="KW-0240">DNA-directed RNA polymerase</keyword>
<organism evidence="8 9">
    <name type="scientific">Mycena alexandri</name>
    <dbReference type="NCBI Taxonomy" id="1745969"/>
    <lineage>
        <taxon>Eukaryota</taxon>
        <taxon>Fungi</taxon>
        <taxon>Dikarya</taxon>
        <taxon>Basidiomycota</taxon>
        <taxon>Agaricomycotina</taxon>
        <taxon>Agaricomycetes</taxon>
        <taxon>Agaricomycetidae</taxon>
        <taxon>Agaricales</taxon>
        <taxon>Marasmiineae</taxon>
        <taxon>Mycenaceae</taxon>
        <taxon>Mycena</taxon>
    </lineage>
</organism>
<dbReference type="GO" id="GO:0000428">
    <property type="term" value="C:DNA-directed RNA polymerase complex"/>
    <property type="evidence" value="ECO:0007669"/>
    <property type="project" value="UniProtKB-KW"/>
</dbReference>
<evidence type="ECO:0000256" key="5">
    <source>
        <dbReference type="ARBA" id="ARBA00023163"/>
    </source>
</evidence>
<keyword evidence="4" id="KW-0548">Nucleotidyltransferase</keyword>
<evidence type="ECO:0000256" key="2">
    <source>
        <dbReference type="ARBA" id="ARBA00022478"/>
    </source>
</evidence>
<protein>
    <recommendedName>
        <fullName evidence="1">DNA-directed RNA polymerase</fullName>
        <ecNumber evidence="1">2.7.7.6</ecNumber>
    </recommendedName>
</protein>
<dbReference type="SUPFAM" id="SSF64484">
    <property type="entry name" value="beta and beta-prime subunits of DNA dependent RNA-polymerase"/>
    <property type="match status" value="1"/>
</dbReference>
<dbReference type="Proteomes" id="UP001218188">
    <property type="component" value="Unassembled WGS sequence"/>
</dbReference>
<evidence type="ECO:0000256" key="4">
    <source>
        <dbReference type="ARBA" id="ARBA00022695"/>
    </source>
</evidence>
<evidence type="ECO:0000256" key="3">
    <source>
        <dbReference type="ARBA" id="ARBA00022679"/>
    </source>
</evidence>
<comment type="caution">
    <text evidence="8">The sequence shown here is derived from an EMBL/GenBank/DDBJ whole genome shotgun (WGS) entry which is preliminary data.</text>
</comment>
<proteinExistence type="predicted"/>
<keyword evidence="9" id="KW-1185">Reference proteome</keyword>
<dbReference type="Pfam" id="PF04997">
    <property type="entry name" value="RNA_pol_Rpb1_1"/>
    <property type="match status" value="1"/>
</dbReference>
<feature type="region of interest" description="Disordered" evidence="6">
    <location>
        <begin position="73"/>
        <end position="101"/>
    </location>
</feature>
<evidence type="ECO:0000313" key="8">
    <source>
        <dbReference type="EMBL" id="KAJ7017566.1"/>
    </source>
</evidence>
<accession>A0AAD6RY02</accession>
<name>A0AAD6RY02_9AGAR</name>
<dbReference type="InterPro" id="IPR007080">
    <property type="entry name" value="RNA_pol_Rpb1_1"/>
</dbReference>
<keyword evidence="5" id="KW-0804">Transcription</keyword>
<dbReference type="EC" id="2.7.7.6" evidence="1"/>